<name>A0A7S4EM31_9STRA</name>
<dbReference type="AlphaFoldDB" id="A0A7S4EM31"/>
<reference evidence="2" key="1">
    <citation type="submission" date="2021-01" db="EMBL/GenBank/DDBJ databases">
        <authorList>
            <person name="Corre E."/>
            <person name="Pelletier E."/>
            <person name="Niang G."/>
            <person name="Scheremetjew M."/>
            <person name="Finn R."/>
            <person name="Kale V."/>
            <person name="Holt S."/>
            <person name="Cochrane G."/>
            <person name="Meng A."/>
            <person name="Brown T."/>
            <person name="Cohen L."/>
        </authorList>
    </citation>
    <scope>NUCLEOTIDE SEQUENCE</scope>
    <source>
        <strain evidence="2">10249 10 AB</strain>
    </source>
</reference>
<organism evidence="2">
    <name type="scientific">Pseudo-nitzschia australis</name>
    <dbReference type="NCBI Taxonomy" id="44445"/>
    <lineage>
        <taxon>Eukaryota</taxon>
        <taxon>Sar</taxon>
        <taxon>Stramenopiles</taxon>
        <taxon>Ochrophyta</taxon>
        <taxon>Bacillariophyta</taxon>
        <taxon>Bacillariophyceae</taxon>
        <taxon>Bacillariophycidae</taxon>
        <taxon>Bacillariales</taxon>
        <taxon>Bacillariaceae</taxon>
        <taxon>Pseudo-nitzschia</taxon>
    </lineage>
</organism>
<feature type="compositionally biased region" description="Polar residues" evidence="1">
    <location>
        <begin position="76"/>
        <end position="97"/>
    </location>
</feature>
<accession>A0A7S4EM31</accession>
<feature type="region of interest" description="Disordered" evidence="1">
    <location>
        <begin position="1"/>
        <end position="36"/>
    </location>
</feature>
<evidence type="ECO:0000313" key="2">
    <source>
        <dbReference type="EMBL" id="CAE0723154.1"/>
    </source>
</evidence>
<proteinExistence type="predicted"/>
<sequence length="190" mass="20877">MADITTSTEREETRSKGNAHTDVTHAGADSDSDVDTAACAPLLPKSPFITTSDIINRLNTELSDLSSACNNNNGTDMSVSSISSTNTPTSASQQQQPRFELQKRLPDGSAIPATRDETAAADFKTKLEQSAKFVAQLESPHDRHLWAEQQRLVGNEHFKQGDYKGAMDIYLTCLVVKENTPEFVRWFVSL</sequence>
<protein>
    <submittedName>
        <fullName evidence="2">Uncharacterized protein</fullName>
    </submittedName>
</protein>
<gene>
    <name evidence="2" type="ORF">PAUS00366_LOCUS15910</name>
</gene>
<dbReference type="EMBL" id="HBIX01022866">
    <property type="protein sequence ID" value="CAE0723154.1"/>
    <property type="molecule type" value="Transcribed_RNA"/>
</dbReference>
<evidence type="ECO:0000256" key="1">
    <source>
        <dbReference type="SAM" id="MobiDB-lite"/>
    </source>
</evidence>
<feature type="region of interest" description="Disordered" evidence="1">
    <location>
        <begin position="76"/>
        <end position="98"/>
    </location>
</feature>